<gene>
    <name evidence="2" type="primary">GLEAN_10555</name>
    <name evidence="2" type="ORF">TcasGA2_TC010555</name>
</gene>
<feature type="region of interest" description="Disordered" evidence="1">
    <location>
        <begin position="121"/>
        <end position="140"/>
    </location>
</feature>
<dbReference type="HOGENOM" id="CLU_1837683_0_0_1"/>
<organism evidence="2 3">
    <name type="scientific">Tribolium castaneum</name>
    <name type="common">Red flour beetle</name>
    <dbReference type="NCBI Taxonomy" id="7070"/>
    <lineage>
        <taxon>Eukaryota</taxon>
        <taxon>Metazoa</taxon>
        <taxon>Ecdysozoa</taxon>
        <taxon>Arthropoda</taxon>
        <taxon>Hexapoda</taxon>
        <taxon>Insecta</taxon>
        <taxon>Pterygota</taxon>
        <taxon>Neoptera</taxon>
        <taxon>Endopterygota</taxon>
        <taxon>Coleoptera</taxon>
        <taxon>Polyphaga</taxon>
        <taxon>Cucujiformia</taxon>
        <taxon>Tenebrionidae</taxon>
        <taxon>Tenebrionidae incertae sedis</taxon>
        <taxon>Tribolium</taxon>
    </lineage>
</organism>
<reference evidence="2 3" key="2">
    <citation type="journal article" date="2010" name="Nucleic Acids Res.">
        <title>BeetleBase in 2010: revisions to provide comprehensive genomic information for Tribolium castaneum.</title>
        <authorList>
            <person name="Kim H.S."/>
            <person name="Murphy T."/>
            <person name="Xia J."/>
            <person name="Caragea D."/>
            <person name="Park Y."/>
            <person name="Beeman R.W."/>
            <person name="Lorenzen M.D."/>
            <person name="Butcher S."/>
            <person name="Manak J.R."/>
            <person name="Brown S.J."/>
        </authorList>
    </citation>
    <scope>GENOME REANNOTATION</scope>
    <source>
        <strain evidence="2 3">Georgia GA2</strain>
    </source>
</reference>
<dbReference type="EMBL" id="KQ971324">
    <property type="protein sequence ID" value="EFA01228.1"/>
    <property type="molecule type" value="Genomic_DNA"/>
</dbReference>
<feature type="compositionally biased region" description="Basic residues" evidence="1">
    <location>
        <begin position="1"/>
        <end position="14"/>
    </location>
</feature>
<evidence type="ECO:0000313" key="3">
    <source>
        <dbReference type="Proteomes" id="UP000007266"/>
    </source>
</evidence>
<feature type="compositionally biased region" description="Basic and acidic residues" evidence="1">
    <location>
        <begin position="123"/>
        <end position="134"/>
    </location>
</feature>
<dbReference type="Proteomes" id="UP000007266">
    <property type="component" value="Linkage group 3"/>
</dbReference>
<dbReference type="AlphaFoldDB" id="D6WE63"/>
<feature type="region of interest" description="Disordered" evidence="1">
    <location>
        <begin position="1"/>
        <end position="23"/>
    </location>
</feature>
<sequence length="140" mass="16835">MSYKHKSGCAKRKEKAASEEKKKKMPKIDHFFLKKRKTESVSINYAVSTSIIEYNLSIIDIVRQRLTRIHCYVYNKRRLQNTNRKQEFDDLSEYIKNHLYLLHKKKSDLIGTLQERVMKMNTQRKESRLDDALGKRRRKT</sequence>
<accession>D6WE63</accession>
<evidence type="ECO:0000256" key="1">
    <source>
        <dbReference type="SAM" id="MobiDB-lite"/>
    </source>
</evidence>
<reference evidence="2 3" key="1">
    <citation type="journal article" date="2008" name="Nature">
        <title>The genome of the model beetle and pest Tribolium castaneum.</title>
        <authorList>
            <consortium name="Tribolium Genome Sequencing Consortium"/>
            <person name="Richards S."/>
            <person name="Gibbs R.A."/>
            <person name="Weinstock G.M."/>
            <person name="Brown S.J."/>
            <person name="Denell R."/>
            <person name="Beeman R.W."/>
            <person name="Gibbs R."/>
            <person name="Beeman R.W."/>
            <person name="Brown S.J."/>
            <person name="Bucher G."/>
            <person name="Friedrich M."/>
            <person name="Grimmelikhuijzen C.J."/>
            <person name="Klingler M."/>
            <person name="Lorenzen M."/>
            <person name="Richards S."/>
            <person name="Roth S."/>
            <person name="Schroder R."/>
            <person name="Tautz D."/>
            <person name="Zdobnov E.M."/>
            <person name="Muzny D."/>
            <person name="Gibbs R.A."/>
            <person name="Weinstock G.M."/>
            <person name="Attaway T."/>
            <person name="Bell S."/>
            <person name="Buhay C.J."/>
            <person name="Chandrabose M.N."/>
            <person name="Chavez D."/>
            <person name="Clerk-Blankenburg K.P."/>
            <person name="Cree A."/>
            <person name="Dao M."/>
            <person name="Davis C."/>
            <person name="Chacko J."/>
            <person name="Dinh H."/>
            <person name="Dugan-Rocha S."/>
            <person name="Fowler G."/>
            <person name="Garner T.T."/>
            <person name="Garnes J."/>
            <person name="Gnirke A."/>
            <person name="Hawes A."/>
            <person name="Hernandez J."/>
            <person name="Hines S."/>
            <person name="Holder M."/>
            <person name="Hume J."/>
            <person name="Jhangiani S.N."/>
            <person name="Joshi V."/>
            <person name="Khan Z.M."/>
            <person name="Jackson L."/>
            <person name="Kovar C."/>
            <person name="Kowis A."/>
            <person name="Lee S."/>
            <person name="Lewis L.R."/>
            <person name="Margolis J."/>
            <person name="Morgan M."/>
            <person name="Nazareth L.V."/>
            <person name="Nguyen N."/>
            <person name="Okwuonu G."/>
            <person name="Parker D."/>
            <person name="Richards S."/>
            <person name="Ruiz S.J."/>
            <person name="Santibanez J."/>
            <person name="Savard J."/>
            <person name="Scherer S.E."/>
            <person name="Schneider B."/>
            <person name="Sodergren E."/>
            <person name="Tautz D."/>
            <person name="Vattahil S."/>
            <person name="Villasana D."/>
            <person name="White C.S."/>
            <person name="Wright R."/>
            <person name="Park Y."/>
            <person name="Beeman R.W."/>
            <person name="Lord J."/>
            <person name="Oppert B."/>
            <person name="Lorenzen M."/>
            <person name="Brown S."/>
            <person name="Wang L."/>
            <person name="Savard J."/>
            <person name="Tautz D."/>
            <person name="Richards S."/>
            <person name="Weinstock G."/>
            <person name="Gibbs R.A."/>
            <person name="Liu Y."/>
            <person name="Worley K."/>
            <person name="Weinstock G."/>
            <person name="Elsik C.G."/>
            <person name="Reese J.T."/>
            <person name="Elhaik E."/>
            <person name="Landan G."/>
            <person name="Graur D."/>
            <person name="Arensburger P."/>
            <person name="Atkinson P."/>
            <person name="Beeman R.W."/>
            <person name="Beidler J."/>
            <person name="Brown S.J."/>
            <person name="Demuth J.P."/>
            <person name="Drury D.W."/>
            <person name="Du Y.Z."/>
            <person name="Fujiwara H."/>
            <person name="Lorenzen M."/>
            <person name="Maselli V."/>
            <person name="Osanai M."/>
            <person name="Park Y."/>
            <person name="Robertson H.M."/>
            <person name="Tu Z."/>
            <person name="Wang J.J."/>
            <person name="Wang S."/>
            <person name="Richards S."/>
            <person name="Song H."/>
            <person name="Zhang L."/>
            <person name="Sodergren E."/>
            <person name="Werner D."/>
            <person name="Stanke M."/>
            <person name="Morgenstern B."/>
            <person name="Solovyev V."/>
            <person name="Kosarev P."/>
            <person name="Brown G."/>
            <person name="Chen H.C."/>
            <person name="Ermolaeva O."/>
            <person name="Hlavina W."/>
            <person name="Kapustin Y."/>
            <person name="Kiryutin B."/>
            <person name="Kitts P."/>
            <person name="Maglott D."/>
            <person name="Pruitt K."/>
            <person name="Sapojnikov V."/>
            <person name="Souvorov A."/>
            <person name="Mackey A.J."/>
            <person name="Waterhouse R.M."/>
            <person name="Wyder S."/>
            <person name="Zdobnov E.M."/>
            <person name="Zdobnov E.M."/>
            <person name="Wyder S."/>
            <person name="Kriventseva E.V."/>
            <person name="Kadowaki T."/>
            <person name="Bork P."/>
            <person name="Aranda M."/>
            <person name="Bao R."/>
            <person name="Beermann A."/>
            <person name="Berns N."/>
            <person name="Bolognesi R."/>
            <person name="Bonneton F."/>
            <person name="Bopp D."/>
            <person name="Brown S.J."/>
            <person name="Bucher G."/>
            <person name="Butts T."/>
            <person name="Chaumot A."/>
            <person name="Denell R.E."/>
            <person name="Ferrier D.E."/>
            <person name="Friedrich M."/>
            <person name="Gordon C.M."/>
            <person name="Jindra M."/>
            <person name="Klingler M."/>
            <person name="Lan Q."/>
            <person name="Lattorff H.M."/>
            <person name="Laudet V."/>
            <person name="von Levetsow C."/>
            <person name="Liu Z."/>
            <person name="Lutz R."/>
            <person name="Lynch J.A."/>
            <person name="da Fonseca R.N."/>
            <person name="Posnien N."/>
            <person name="Reuter R."/>
            <person name="Roth S."/>
            <person name="Savard J."/>
            <person name="Schinko J.B."/>
            <person name="Schmitt C."/>
            <person name="Schoppmeier M."/>
            <person name="Schroder R."/>
            <person name="Shippy T.D."/>
            <person name="Simonnet F."/>
            <person name="Marques-Souza H."/>
            <person name="Tautz D."/>
            <person name="Tomoyasu Y."/>
            <person name="Trauner J."/>
            <person name="Van der Zee M."/>
            <person name="Vervoort M."/>
            <person name="Wittkopp N."/>
            <person name="Wimmer E.A."/>
            <person name="Yang X."/>
            <person name="Jones A.K."/>
            <person name="Sattelle D.B."/>
            <person name="Ebert P.R."/>
            <person name="Nelson D."/>
            <person name="Scott J.G."/>
            <person name="Beeman R.W."/>
            <person name="Muthukrishnan S."/>
            <person name="Kramer K.J."/>
            <person name="Arakane Y."/>
            <person name="Beeman R.W."/>
            <person name="Zhu Q."/>
            <person name="Hogenkamp D."/>
            <person name="Dixit R."/>
            <person name="Oppert B."/>
            <person name="Jiang H."/>
            <person name="Zou Z."/>
            <person name="Marshall J."/>
            <person name="Elpidina E."/>
            <person name="Vinokurov K."/>
            <person name="Oppert C."/>
            <person name="Zou Z."/>
            <person name="Evans J."/>
            <person name="Lu Z."/>
            <person name="Zhao P."/>
            <person name="Sumathipala N."/>
            <person name="Altincicek B."/>
            <person name="Vilcinskas A."/>
            <person name="Williams M."/>
            <person name="Hultmark D."/>
            <person name="Hetru C."/>
            <person name="Jiang H."/>
            <person name="Grimmelikhuijzen C.J."/>
            <person name="Hauser F."/>
            <person name="Cazzamali G."/>
            <person name="Williamson M."/>
            <person name="Park Y."/>
            <person name="Li B."/>
            <person name="Tanaka Y."/>
            <person name="Predel R."/>
            <person name="Neupert S."/>
            <person name="Schachtner J."/>
            <person name="Verleyen P."/>
            <person name="Raible F."/>
            <person name="Bork P."/>
            <person name="Friedrich M."/>
            <person name="Walden K.K."/>
            <person name="Robertson H.M."/>
            <person name="Angeli S."/>
            <person name="Foret S."/>
            <person name="Bucher G."/>
            <person name="Schuetz S."/>
            <person name="Maleszka R."/>
            <person name="Wimmer E.A."/>
            <person name="Beeman R.W."/>
            <person name="Lorenzen M."/>
            <person name="Tomoyasu Y."/>
            <person name="Miller S.C."/>
            <person name="Grossmann D."/>
            <person name="Bucher G."/>
        </authorList>
    </citation>
    <scope>NUCLEOTIDE SEQUENCE [LARGE SCALE GENOMIC DNA]</scope>
    <source>
        <strain evidence="2 3">Georgia GA2</strain>
    </source>
</reference>
<dbReference type="InParanoid" id="D6WE63"/>
<evidence type="ECO:0000313" key="2">
    <source>
        <dbReference type="EMBL" id="EFA01228.1"/>
    </source>
</evidence>
<keyword evidence="3" id="KW-1185">Reference proteome</keyword>
<protein>
    <submittedName>
        <fullName evidence="2">Uncharacterized protein</fullName>
    </submittedName>
</protein>
<name>D6WE63_TRICA</name>
<proteinExistence type="predicted"/>